<dbReference type="EMBL" id="MOXJ01000018">
    <property type="protein sequence ID" value="PDO10185.1"/>
    <property type="molecule type" value="Genomic_DNA"/>
</dbReference>
<dbReference type="GO" id="GO:0006006">
    <property type="term" value="P:glucose metabolic process"/>
    <property type="evidence" value="ECO:0007669"/>
    <property type="project" value="InterPro"/>
</dbReference>
<evidence type="ECO:0000313" key="10">
    <source>
        <dbReference type="Proteomes" id="UP000243688"/>
    </source>
</evidence>
<feature type="binding site" evidence="4">
    <location>
        <begin position="154"/>
        <end position="156"/>
    </location>
    <ligand>
        <name>D-glyceraldehyde 3-phosphate</name>
        <dbReference type="ChEBI" id="CHEBI:59776"/>
    </ligand>
</feature>
<dbReference type="FunFam" id="3.30.360.10:FF:000002">
    <property type="entry name" value="Glyceraldehyde-3-phosphate dehydrogenase"/>
    <property type="match status" value="1"/>
</dbReference>
<feature type="domain" description="Glyceraldehyde 3-phosphate dehydrogenase NAD(P) binding" evidence="8">
    <location>
        <begin position="3"/>
        <end position="155"/>
    </location>
</feature>
<dbReference type="Gene3D" id="3.40.50.720">
    <property type="entry name" value="NAD(P)-binding Rossmann-like Domain"/>
    <property type="match status" value="1"/>
</dbReference>
<gene>
    <name evidence="9" type="ORF">BLM47_08590</name>
</gene>
<keyword evidence="5" id="KW-0520">NAD</keyword>
<dbReference type="InterPro" id="IPR020831">
    <property type="entry name" value="GlycerAld/Erythrose_P_DH"/>
</dbReference>
<dbReference type="Pfam" id="PF00044">
    <property type="entry name" value="Gp_dh_N"/>
    <property type="match status" value="1"/>
</dbReference>
<dbReference type="AlphaFoldDB" id="A0A2A6DZM7"/>
<dbReference type="PRINTS" id="PR00078">
    <property type="entry name" value="G3PDHDRGNASE"/>
</dbReference>
<evidence type="ECO:0000313" key="9">
    <source>
        <dbReference type="EMBL" id="PDO10185.1"/>
    </source>
</evidence>
<sequence length="353" mass="38045">METAVGINGMGRIGRLIFRRAFGPDAPDGLRVTAVNSIHPAETVAHLLKYDSVHGTWGADVRTDGPNLVVDGRPVRVFNRQNPAEIEWSEAGVDIVIEATGKFLDRNAVSSHLRSGVSRVVVTAPGKSLDLTVVMGVNETAYDPSRHVLLSASSCTTTCAATVLAVLDRAFGVRGAWVTTVHSYTSDQRHLDNPHKDLRRARACTLSIVPTSTGIGRSLADVLPHLASSVRGIAVRVPTPDVSLVDMTVTLTHVVDADDIRAAFREASGGRWSRYVGYTDLPLVSADFIGNDKSAVIDGASVETVGDQAKILAWYDNEWGYACRVLDLVRYISDLQPERRECACTSGSSNSEH</sequence>
<evidence type="ECO:0000256" key="5">
    <source>
        <dbReference type="PIRSR" id="PIRSR000149-3"/>
    </source>
</evidence>
<evidence type="ECO:0000256" key="7">
    <source>
        <dbReference type="RuleBase" id="RU000397"/>
    </source>
</evidence>
<protein>
    <submittedName>
        <fullName evidence="9">Type I glyceraldehyde-3-phosphate dehydrogenase</fullName>
    </submittedName>
</protein>
<feature type="binding site" evidence="4">
    <location>
        <begin position="213"/>
        <end position="214"/>
    </location>
    <ligand>
        <name>D-glyceraldehyde 3-phosphate</name>
        <dbReference type="ChEBI" id="CHEBI:59776"/>
    </ligand>
</feature>
<dbReference type="GO" id="GO:0051287">
    <property type="term" value="F:NAD binding"/>
    <property type="evidence" value="ECO:0007669"/>
    <property type="project" value="InterPro"/>
</dbReference>
<accession>A0A2A6DZM7</accession>
<feature type="binding site" evidence="5">
    <location>
        <begin position="12"/>
        <end position="13"/>
    </location>
    <ligand>
        <name>NAD(+)</name>
        <dbReference type="ChEBI" id="CHEBI:57540"/>
    </ligand>
</feature>
<dbReference type="SUPFAM" id="SSF51735">
    <property type="entry name" value="NAD(P)-binding Rossmann-fold domains"/>
    <property type="match status" value="1"/>
</dbReference>
<dbReference type="FunFam" id="3.40.50.720:FF:000001">
    <property type="entry name" value="Glyceraldehyde-3-phosphate dehydrogenase"/>
    <property type="match status" value="1"/>
</dbReference>
<dbReference type="Gene3D" id="3.30.360.10">
    <property type="entry name" value="Dihydrodipicolinate Reductase, domain 2"/>
    <property type="match status" value="1"/>
</dbReference>
<dbReference type="Pfam" id="PF02800">
    <property type="entry name" value="Gp_dh_C"/>
    <property type="match status" value="1"/>
</dbReference>
<feature type="binding site" evidence="4">
    <location>
        <position position="236"/>
    </location>
    <ligand>
        <name>D-glyceraldehyde 3-phosphate</name>
        <dbReference type="ChEBI" id="CHEBI:59776"/>
    </ligand>
</feature>
<evidence type="ECO:0000256" key="4">
    <source>
        <dbReference type="PIRSR" id="PIRSR000149-2"/>
    </source>
</evidence>
<evidence type="ECO:0000259" key="8">
    <source>
        <dbReference type="SMART" id="SM00846"/>
    </source>
</evidence>
<evidence type="ECO:0000256" key="3">
    <source>
        <dbReference type="PIRSR" id="PIRSR000149-1"/>
    </source>
</evidence>
<organism evidence="9 10">
    <name type="scientific">Candidatus Reconcilbacillus cellulovorans</name>
    <dbReference type="NCBI Taxonomy" id="1906605"/>
    <lineage>
        <taxon>Bacteria</taxon>
        <taxon>Bacillati</taxon>
        <taxon>Bacillota</taxon>
        <taxon>Bacilli</taxon>
        <taxon>Bacillales</taxon>
        <taxon>Paenibacillaceae</taxon>
        <taxon>Candidatus Reconcilbacillus</taxon>
    </lineage>
</organism>
<feature type="binding site" evidence="4">
    <location>
        <position position="185"/>
    </location>
    <ligand>
        <name>D-glyceraldehyde 3-phosphate</name>
        <dbReference type="ChEBI" id="CHEBI:59776"/>
    </ligand>
</feature>
<comment type="caution">
    <text evidence="9">The sequence shown here is derived from an EMBL/GenBank/DDBJ whole genome shotgun (WGS) entry which is preliminary data.</text>
</comment>
<dbReference type="Proteomes" id="UP000243688">
    <property type="component" value="Unassembled WGS sequence"/>
</dbReference>
<evidence type="ECO:0000256" key="2">
    <source>
        <dbReference type="ARBA" id="ARBA00023002"/>
    </source>
</evidence>
<dbReference type="PANTHER" id="PTHR43148">
    <property type="entry name" value="GLYCERALDEHYDE-3-PHOSPHATE DEHYDROGENASE 2"/>
    <property type="match status" value="1"/>
</dbReference>
<dbReference type="NCBIfam" id="TIGR01534">
    <property type="entry name" value="GAPDH-I"/>
    <property type="match status" value="1"/>
</dbReference>
<dbReference type="PIRSF" id="PIRSF000149">
    <property type="entry name" value="GAP_DH"/>
    <property type="match status" value="1"/>
</dbReference>
<dbReference type="GO" id="GO:0050661">
    <property type="term" value="F:NADP binding"/>
    <property type="evidence" value="ECO:0007669"/>
    <property type="project" value="InterPro"/>
</dbReference>
<proteinExistence type="inferred from homology"/>
<dbReference type="SUPFAM" id="SSF55347">
    <property type="entry name" value="Glyceraldehyde-3-phosphate dehydrogenase-like, C-terminal domain"/>
    <property type="match status" value="1"/>
</dbReference>
<keyword evidence="2" id="KW-0560">Oxidoreductase</keyword>
<dbReference type="GO" id="GO:0016620">
    <property type="term" value="F:oxidoreductase activity, acting on the aldehyde or oxo group of donors, NAD or NADP as acceptor"/>
    <property type="evidence" value="ECO:0007669"/>
    <property type="project" value="InterPro"/>
</dbReference>
<feature type="binding site" evidence="5">
    <location>
        <position position="123"/>
    </location>
    <ligand>
        <name>NAD(+)</name>
        <dbReference type="ChEBI" id="CHEBI:57540"/>
    </ligand>
</feature>
<dbReference type="InterPro" id="IPR020828">
    <property type="entry name" value="GlycerAld_3-P_DH_NAD(P)-bd"/>
</dbReference>
<dbReference type="CDD" id="cd18126">
    <property type="entry name" value="GAPDH_I_C"/>
    <property type="match status" value="1"/>
</dbReference>
<dbReference type="InterPro" id="IPR020829">
    <property type="entry name" value="GlycerAld_3-P_DH_cat"/>
</dbReference>
<evidence type="ECO:0000256" key="1">
    <source>
        <dbReference type="ARBA" id="ARBA00007406"/>
    </source>
</evidence>
<dbReference type="CDD" id="cd05214">
    <property type="entry name" value="GAPDH_I_N"/>
    <property type="match status" value="1"/>
</dbReference>
<feature type="active site" description="Nucleophile" evidence="3">
    <location>
        <position position="155"/>
    </location>
</feature>
<keyword evidence="5" id="KW-0547">Nucleotide-binding</keyword>
<comment type="similarity">
    <text evidence="1 7">Belongs to the glyceraldehyde-3-phosphate dehydrogenase family.</text>
</comment>
<name>A0A2A6DZM7_9BACL</name>
<evidence type="ECO:0000256" key="6">
    <source>
        <dbReference type="PIRSR" id="PIRSR000149-4"/>
    </source>
</evidence>
<dbReference type="SMART" id="SM00846">
    <property type="entry name" value="Gp_dh_N"/>
    <property type="match status" value="1"/>
</dbReference>
<feature type="binding site" evidence="5">
    <location>
        <position position="317"/>
    </location>
    <ligand>
        <name>NAD(+)</name>
        <dbReference type="ChEBI" id="CHEBI:57540"/>
    </ligand>
</feature>
<dbReference type="InterPro" id="IPR036291">
    <property type="entry name" value="NAD(P)-bd_dom_sf"/>
</dbReference>
<feature type="site" description="Activates thiol group during catalysis" evidence="6">
    <location>
        <position position="182"/>
    </location>
</feature>
<reference evidence="9 10" key="1">
    <citation type="submission" date="2016-12" db="EMBL/GenBank/DDBJ databases">
        <title>Candidatus Reconcilibacillus cellulovorans genome.</title>
        <authorList>
            <person name="Kolinko S."/>
            <person name="Wu Y.-W."/>
            <person name="Tachea F."/>
            <person name="Denzel E."/>
            <person name="Hiras J."/>
            <person name="Baecker N."/>
            <person name="Chan L.J."/>
            <person name="Eichorst S.A."/>
            <person name="Frey D."/>
            <person name="Adams P.D."/>
            <person name="Pray T."/>
            <person name="Tanjore D."/>
            <person name="Petzold C.J."/>
            <person name="Gladden J.M."/>
            <person name="Simmons B.A."/>
            <person name="Singer S.W."/>
        </authorList>
    </citation>
    <scope>NUCLEOTIDE SEQUENCE [LARGE SCALE GENOMIC DNA]</scope>
    <source>
        <strain evidence="9">JTherm</strain>
    </source>
</reference>
<dbReference type="InterPro" id="IPR006424">
    <property type="entry name" value="Glyceraldehyde-3-P_DH_1"/>
</dbReference>